<feature type="domain" description="Zinc finger DksA/TraR C4-type" evidence="5">
    <location>
        <begin position="103"/>
        <end position="135"/>
    </location>
</feature>
<evidence type="ECO:0000256" key="1">
    <source>
        <dbReference type="ARBA" id="ARBA00022723"/>
    </source>
</evidence>
<dbReference type="InterPro" id="IPR048489">
    <property type="entry name" value="DksA_N"/>
</dbReference>
<dbReference type="EMBL" id="MKCT01000030">
    <property type="protein sequence ID" value="OHX19646.1"/>
    <property type="molecule type" value="Genomic_DNA"/>
</dbReference>
<dbReference type="PROSITE" id="PS01102">
    <property type="entry name" value="ZF_DKSA_1"/>
    <property type="match status" value="1"/>
</dbReference>
<dbReference type="InterPro" id="IPR037187">
    <property type="entry name" value="DnaK_N"/>
</dbReference>
<name>A0A1S1WVP4_9NEIS</name>
<dbReference type="STRING" id="1903179.BI347_15995"/>
<keyword evidence="10" id="KW-1185">Reference proteome</keyword>
<dbReference type="Pfam" id="PF21157">
    <property type="entry name" value="DksA_N"/>
    <property type="match status" value="1"/>
</dbReference>
<evidence type="ECO:0000259" key="6">
    <source>
        <dbReference type="Pfam" id="PF21157"/>
    </source>
</evidence>
<feature type="domain" description="DnaK suppressor protein DksA N-terminal" evidence="6">
    <location>
        <begin position="27"/>
        <end position="98"/>
    </location>
</feature>
<dbReference type="Proteomes" id="UP000180088">
    <property type="component" value="Unassembled WGS sequence"/>
</dbReference>
<proteinExistence type="predicted"/>
<dbReference type="InterPro" id="IPR000962">
    <property type="entry name" value="Znf_DskA_TraR"/>
</dbReference>
<evidence type="ECO:0000256" key="4">
    <source>
        <dbReference type="PROSITE-ProRule" id="PRU00510"/>
    </source>
</evidence>
<evidence type="ECO:0000256" key="3">
    <source>
        <dbReference type="ARBA" id="ARBA00022833"/>
    </source>
</evidence>
<keyword evidence="2" id="KW-0863">Zinc-finger</keyword>
<dbReference type="AlphaFoldDB" id="A0A1S1WVP4"/>
<comment type="caution">
    <text evidence="7">The sequence shown here is derived from an EMBL/GenBank/DDBJ whole genome shotgun (WGS) entry which is preliminary data.</text>
</comment>
<dbReference type="InterPro" id="IPR020458">
    <property type="entry name" value="Znf_DskA_TraR_CS"/>
</dbReference>
<dbReference type="Gene3D" id="1.20.120.910">
    <property type="entry name" value="DksA, coiled-coil domain"/>
    <property type="match status" value="1"/>
</dbReference>
<dbReference type="GO" id="GO:0008270">
    <property type="term" value="F:zinc ion binding"/>
    <property type="evidence" value="ECO:0007669"/>
    <property type="project" value="UniProtKB-KW"/>
</dbReference>
<feature type="zinc finger region" description="dksA C4-type" evidence="4">
    <location>
        <begin position="106"/>
        <end position="130"/>
    </location>
</feature>
<evidence type="ECO:0000259" key="5">
    <source>
        <dbReference type="Pfam" id="PF01258"/>
    </source>
</evidence>
<evidence type="ECO:0000313" key="10">
    <source>
        <dbReference type="Proteomes" id="UP000180280"/>
    </source>
</evidence>
<dbReference type="EMBL" id="MKCS01000002">
    <property type="protein sequence ID" value="OHX11206.1"/>
    <property type="molecule type" value="Genomic_DNA"/>
</dbReference>
<accession>A0A1S1WVP4</accession>
<organism evidence="7 9">
    <name type="scientific">Chromobacterium sphagni</name>
    <dbReference type="NCBI Taxonomy" id="1903179"/>
    <lineage>
        <taxon>Bacteria</taxon>
        <taxon>Pseudomonadati</taxon>
        <taxon>Pseudomonadota</taxon>
        <taxon>Betaproteobacteria</taxon>
        <taxon>Neisseriales</taxon>
        <taxon>Chromobacteriaceae</taxon>
        <taxon>Chromobacterium</taxon>
    </lineage>
</organism>
<evidence type="ECO:0000313" key="8">
    <source>
        <dbReference type="EMBL" id="OHX19646.1"/>
    </source>
</evidence>
<dbReference type="PROSITE" id="PS51128">
    <property type="entry name" value="ZF_DKSA_2"/>
    <property type="match status" value="1"/>
</dbReference>
<dbReference type="SUPFAM" id="SSF109635">
    <property type="entry name" value="DnaK suppressor protein DksA, alpha-hairpin domain"/>
    <property type="match status" value="1"/>
</dbReference>
<gene>
    <name evidence="8" type="ORF">BI344_17360</name>
    <name evidence="7" type="ORF">BI347_15995</name>
</gene>
<protein>
    <submittedName>
        <fullName evidence="7">Uncharacterized protein</fullName>
    </submittedName>
</protein>
<reference evidence="9 10" key="1">
    <citation type="submission" date="2016-09" db="EMBL/GenBank/DDBJ databases">
        <title>Chromobacterium muskegensis sp. nov., an insecticidal bacterium isolated from Sphagnum bogs.</title>
        <authorList>
            <person name="Sparks M.E."/>
            <person name="Blackburn M.B."/>
            <person name="Gundersen-Rindal D.E."/>
            <person name="Mitchell A."/>
            <person name="Farrar R."/>
            <person name="Kuhar D."/>
        </authorList>
    </citation>
    <scope>NUCLEOTIDE SEQUENCE [LARGE SCALE GENOMIC DNA]</scope>
    <source>
        <strain evidence="8 10">14B-1</strain>
        <strain evidence="7 9">37-2</strain>
    </source>
</reference>
<dbReference type="PANTHER" id="PTHR33823">
    <property type="entry name" value="RNA POLYMERASE-BINDING TRANSCRIPTION FACTOR DKSA-RELATED"/>
    <property type="match status" value="1"/>
</dbReference>
<dbReference type="RefSeq" id="WP_071113384.1">
    <property type="nucleotide sequence ID" value="NZ_MKCS01000002.1"/>
</dbReference>
<evidence type="ECO:0000313" key="7">
    <source>
        <dbReference type="EMBL" id="OHX11206.1"/>
    </source>
</evidence>
<dbReference type="SUPFAM" id="SSF57716">
    <property type="entry name" value="Glucocorticoid receptor-like (DNA-binding domain)"/>
    <property type="match status" value="1"/>
</dbReference>
<dbReference type="Proteomes" id="UP000180280">
    <property type="component" value="Unassembled WGS sequence"/>
</dbReference>
<dbReference type="Pfam" id="PF01258">
    <property type="entry name" value="zf-dskA_traR"/>
    <property type="match status" value="1"/>
</dbReference>
<evidence type="ECO:0000256" key="2">
    <source>
        <dbReference type="ARBA" id="ARBA00022771"/>
    </source>
</evidence>
<dbReference type="OrthoDB" id="8594279at2"/>
<sequence>MRDTTFLGASTADAEAARLDADLSPQQLALLHQQLLQARDALLRSRQETENHLREFLGDSDGSASDRVQHEEGYLLNLTVRRREEWQLQRLNEALQRIRNGCYGRCEETGEPIGMERLLACPTATLSRAAQEQQENRQRQLGG</sequence>
<keyword evidence="3" id="KW-0862">Zinc</keyword>
<dbReference type="PANTHER" id="PTHR33823:SF2">
    <property type="entry name" value="RNA POLYMERASE-BINDING TRANSCRIPTION FACTOR DKSA"/>
    <property type="match status" value="1"/>
</dbReference>
<evidence type="ECO:0000313" key="9">
    <source>
        <dbReference type="Proteomes" id="UP000180088"/>
    </source>
</evidence>
<keyword evidence="1" id="KW-0479">Metal-binding</keyword>